<reference evidence="2" key="2">
    <citation type="submission" date="2013-04" db="UniProtKB">
        <authorList>
            <consortium name="EnsemblPlants"/>
        </authorList>
    </citation>
    <scope>IDENTIFICATION</scope>
</reference>
<sequence>MGNIAGGGPVGKRESVGRLPDRERGASAHVGLLCVQKNPEQRPAVSERDAHQRHGVAAGRRSPGRPSWDSGAAAAAAPVSPNGVSMRP</sequence>
<proteinExistence type="predicted"/>
<keyword evidence="3" id="KW-1185">Reference proteome</keyword>
<evidence type="ECO:0000313" key="2">
    <source>
        <dbReference type="EnsemblPlants" id="OB07G23310.1"/>
    </source>
</evidence>
<dbReference type="AlphaFoldDB" id="J3MLP9"/>
<dbReference type="HOGENOM" id="CLU_2472671_0_0_1"/>
<protein>
    <submittedName>
        <fullName evidence="2">Uncharacterized protein</fullName>
    </submittedName>
</protein>
<feature type="compositionally biased region" description="Basic and acidic residues" evidence="1">
    <location>
        <begin position="11"/>
        <end position="26"/>
    </location>
</feature>
<dbReference type="Gramene" id="OB07G23310.1">
    <property type="protein sequence ID" value="OB07G23310.1"/>
    <property type="gene ID" value="OB07G23310"/>
</dbReference>
<name>J3MLP9_ORYBR</name>
<accession>J3MLP9</accession>
<evidence type="ECO:0000256" key="1">
    <source>
        <dbReference type="SAM" id="MobiDB-lite"/>
    </source>
</evidence>
<feature type="region of interest" description="Disordered" evidence="1">
    <location>
        <begin position="1"/>
        <end position="88"/>
    </location>
</feature>
<feature type="compositionally biased region" description="Gly residues" evidence="1">
    <location>
        <begin position="1"/>
        <end position="10"/>
    </location>
</feature>
<dbReference type="Proteomes" id="UP000006038">
    <property type="component" value="Chromosome 7"/>
</dbReference>
<reference evidence="2" key="1">
    <citation type="journal article" date="2013" name="Nat. Commun.">
        <title>Whole-genome sequencing of Oryza brachyantha reveals mechanisms underlying Oryza genome evolution.</title>
        <authorList>
            <person name="Chen J."/>
            <person name="Huang Q."/>
            <person name="Gao D."/>
            <person name="Wang J."/>
            <person name="Lang Y."/>
            <person name="Liu T."/>
            <person name="Li B."/>
            <person name="Bai Z."/>
            <person name="Luis Goicoechea J."/>
            <person name="Liang C."/>
            <person name="Chen C."/>
            <person name="Zhang W."/>
            <person name="Sun S."/>
            <person name="Liao Y."/>
            <person name="Zhang X."/>
            <person name="Yang L."/>
            <person name="Song C."/>
            <person name="Wang M."/>
            <person name="Shi J."/>
            <person name="Liu G."/>
            <person name="Liu J."/>
            <person name="Zhou H."/>
            <person name="Zhou W."/>
            <person name="Yu Q."/>
            <person name="An N."/>
            <person name="Chen Y."/>
            <person name="Cai Q."/>
            <person name="Wang B."/>
            <person name="Liu B."/>
            <person name="Min J."/>
            <person name="Huang Y."/>
            <person name="Wu H."/>
            <person name="Li Z."/>
            <person name="Zhang Y."/>
            <person name="Yin Y."/>
            <person name="Song W."/>
            <person name="Jiang J."/>
            <person name="Jackson S.A."/>
            <person name="Wing R.A."/>
            <person name="Wang J."/>
            <person name="Chen M."/>
        </authorList>
    </citation>
    <scope>NUCLEOTIDE SEQUENCE [LARGE SCALE GENOMIC DNA]</scope>
    <source>
        <strain evidence="2">cv. IRGC 101232</strain>
    </source>
</reference>
<evidence type="ECO:0000313" key="3">
    <source>
        <dbReference type="Proteomes" id="UP000006038"/>
    </source>
</evidence>
<organism evidence="2">
    <name type="scientific">Oryza brachyantha</name>
    <name type="common">malo sina</name>
    <dbReference type="NCBI Taxonomy" id="4533"/>
    <lineage>
        <taxon>Eukaryota</taxon>
        <taxon>Viridiplantae</taxon>
        <taxon>Streptophyta</taxon>
        <taxon>Embryophyta</taxon>
        <taxon>Tracheophyta</taxon>
        <taxon>Spermatophyta</taxon>
        <taxon>Magnoliopsida</taxon>
        <taxon>Liliopsida</taxon>
        <taxon>Poales</taxon>
        <taxon>Poaceae</taxon>
        <taxon>BOP clade</taxon>
        <taxon>Oryzoideae</taxon>
        <taxon>Oryzeae</taxon>
        <taxon>Oryzinae</taxon>
        <taxon>Oryza</taxon>
    </lineage>
</organism>
<dbReference type="EnsemblPlants" id="OB07G23310.1">
    <property type="protein sequence ID" value="OB07G23310.1"/>
    <property type="gene ID" value="OB07G23310"/>
</dbReference>